<dbReference type="AlphaFoldDB" id="A0AAE0CHE6"/>
<dbReference type="Proteomes" id="UP001190700">
    <property type="component" value="Unassembled WGS sequence"/>
</dbReference>
<dbReference type="EMBL" id="LGRX02024520">
    <property type="protein sequence ID" value="KAK3253950.1"/>
    <property type="molecule type" value="Genomic_DNA"/>
</dbReference>
<feature type="region of interest" description="Disordered" evidence="1">
    <location>
        <begin position="1"/>
        <end position="83"/>
    </location>
</feature>
<evidence type="ECO:0000313" key="3">
    <source>
        <dbReference type="Proteomes" id="UP001190700"/>
    </source>
</evidence>
<organism evidence="2 3">
    <name type="scientific">Cymbomonas tetramitiformis</name>
    <dbReference type="NCBI Taxonomy" id="36881"/>
    <lineage>
        <taxon>Eukaryota</taxon>
        <taxon>Viridiplantae</taxon>
        <taxon>Chlorophyta</taxon>
        <taxon>Pyramimonadophyceae</taxon>
        <taxon>Pyramimonadales</taxon>
        <taxon>Pyramimonadaceae</taxon>
        <taxon>Cymbomonas</taxon>
    </lineage>
</organism>
<evidence type="ECO:0000256" key="1">
    <source>
        <dbReference type="SAM" id="MobiDB-lite"/>
    </source>
</evidence>
<keyword evidence="3" id="KW-1185">Reference proteome</keyword>
<reference evidence="2 3" key="1">
    <citation type="journal article" date="2015" name="Genome Biol. Evol.">
        <title>Comparative Genomics of a Bacterivorous Green Alga Reveals Evolutionary Causalities and Consequences of Phago-Mixotrophic Mode of Nutrition.</title>
        <authorList>
            <person name="Burns J.A."/>
            <person name="Paasch A."/>
            <person name="Narechania A."/>
            <person name="Kim E."/>
        </authorList>
    </citation>
    <scope>NUCLEOTIDE SEQUENCE [LARGE SCALE GENOMIC DNA]</scope>
    <source>
        <strain evidence="2 3">PLY_AMNH</strain>
    </source>
</reference>
<evidence type="ECO:0000313" key="2">
    <source>
        <dbReference type="EMBL" id="KAK3253950.1"/>
    </source>
</evidence>
<comment type="caution">
    <text evidence="2">The sequence shown here is derived from an EMBL/GenBank/DDBJ whole genome shotgun (WGS) entry which is preliminary data.</text>
</comment>
<sequence>MSDSDESFDGLSGNTGASDVHDGYDNTPNRYGRSGGAVRAPGQLSGNKSVESTKAGEDTGDEAGKDSGDEAGEDAEKATVWGKAMEAVEQGEAYVRHNRYRTLAETSR</sequence>
<name>A0AAE0CHE6_9CHLO</name>
<protein>
    <submittedName>
        <fullName evidence="2">Uncharacterized protein</fullName>
    </submittedName>
</protein>
<feature type="compositionally biased region" description="Basic and acidic residues" evidence="1">
    <location>
        <begin position="54"/>
        <end position="68"/>
    </location>
</feature>
<feature type="non-terminal residue" evidence="2">
    <location>
        <position position="108"/>
    </location>
</feature>
<gene>
    <name evidence="2" type="ORF">CYMTET_36820</name>
</gene>
<proteinExistence type="predicted"/>
<accession>A0AAE0CHE6</accession>